<evidence type="ECO:0000256" key="6">
    <source>
        <dbReference type="ARBA" id="ARBA00023014"/>
    </source>
</evidence>
<dbReference type="InterPro" id="IPR050377">
    <property type="entry name" value="Radical_SAM_PqqE_MftC-like"/>
</dbReference>
<evidence type="ECO:0000313" key="9">
    <source>
        <dbReference type="Proteomes" id="UP000198356"/>
    </source>
</evidence>
<dbReference type="PANTHER" id="PTHR11228">
    <property type="entry name" value="RADICAL SAM DOMAIN PROTEIN"/>
    <property type="match status" value="1"/>
</dbReference>
<evidence type="ECO:0000256" key="4">
    <source>
        <dbReference type="ARBA" id="ARBA00022723"/>
    </source>
</evidence>
<dbReference type="GO" id="GO:0003824">
    <property type="term" value="F:catalytic activity"/>
    <property type="evidence" value="ECO:0007669"/>
    <property type="project" value="InterPro"/>
</dbReference>
<dbReference type="InterPro" id="IPR006638">
    <property type="entry name" value="Elp3/MiaA/NifB-like_rSAM"/>
</dbReference>
<evidence type="ECO:0000313" key="8">
    <source>
        <dbReference type="EMBL" id="SNS34957.1"/>
    </source>
</evidence>
<evidence type="ECO:0000256" key="1">
    <source>
        <dbReference type="ARBA" id="ARBA00001966"/>
    </source>
</evidence>
<organism evidence="8 9">
    <name type="scientific">Granulicella rosea</name>
    <dbReference type="NCBI Taxonomy" id="474952"/>
    <lineage>
        <taxon>Bacteria</taxon>
        <taxon>Pseudomonadati</taxon>
        <taxon>Acidobacteriota</taxon>
        <taxon>Terriglobia</taxon>
        <taxon>Terriglobales</taxon>
        <taxon>Acidobacteriaceae</taxon>
        <taxon>Granulicella</taxon>
    </lineage>
</organism>
<accession>A0A239DRK2</accession>
<dbReference type="NCBIfam" id="TIGR04085">
    <property type="entry name" value="rSAM_more_4Fe4S"/>
    <property type="match status" value="1"/>
</dbReference>
<evidence type="ECO:0000256" key="3">
    <source>
        <dbReference type="ARBA" id="ARBA00022691"/>
    </source>
</evidence>
<dbReference type="SFLD" id="SFLDG01386">
    <property type="entry name" value="main_SPASM_domain-containing"/>
    <property type="match status" value="1"/>
</dbReference>
<dbReference type="PIRSF" id="PIRSF037420">
    <property type="entry name" value="PQQ_syn_pqqE"/>
    <property type="match status" value="1"/>
</dbReference>
<keyword evidence="5" id="KW-0408">Iron</keyword>
<dbReference type="InterPro" id="IPR007197">
    <property type="entry name" value="rSAM"/>
</dbReference>
<dbReference type="SMART" id="SM00729">
    <property type="entry name" value="Elp3"/>
    <property type="match status" value="1"/>
</dbReference>
<keyword evidence="6" id="KW-0411">Iron-sulfur</keyword>
<keyword evidence="4" id="KW-0479">Metal-binding</keyword>
<dbReference type="EMBL" id="FZOU01000001">
    <property type="protein sequence ID" value="SNS34957.1"/>
    <property type="molecule type" value="Genomic_DNA"/>
</dbReference>
<comment type="cofactor">
    <cofactor evidence="1">
        <name>[4Fe-4S] cluster</name>
        <dbReference type="ChEBI" id="CHEBI:49883"/>
    </cofactor>
</comment>
<dbReference type="InterPro" id="IPR058240">
    <property type="entry name" value="rSAM_sf"/>
</dbReference>
<dbReference type="Pfam" id="PF04055">
    <property type="entry name" value="Radical_SAM"/>
    <property type="match status" value="1"/>
</dbReference>
<name>A0A239DRK2_9BACT</name>
<evidence type="ECO:0000256" key="5">
    <source>
        <dbReference type="ARBA" id="ARBA00023004"/>
    </source>
</evidence>
<dbReference type="AlphaFoldDB" id="A0A239DRK2"/>
<dbReference type="PANTHER" id="PTHR11228:SF7">
    <property type="entry name" value="PQQA PEPTIDE CYCLASE"/>
    <property type="match status" value="1"/>
</dbReference>
<evidence type="ECO:0000256" key="2">
    <source>
        <dbReference type="ARBA" id="ARBA00022485"/>
    </source>
</evidence>
<dbReference type="GO" id="GO:0051539">
    <property type="term" value="F:4 iron, 4 sulfur cluster binding"/>
    <property type="evidence" value="ECO:0007669"/>
    <property type="project" value="UniProtKB-KW"/>
</dbReference>
<feature type="domain" description="Radical SAM core" evidence="7">
    <location>
        <begin position="1"/>
        <end position="220"/>
    </location>
</feature>
<dbReference type="SFLD" id="SFLDS00029">
    <property type="entry name" value="Radical_SAM"/>
    <property type="match status" value="1"/>
</dbReference>
<dbReference type="RefSeq" id="WP_089406887.1">
    <property type="nucleotide sequence ID" value="NZ_FZOU01000001.1"/>
</dbReference>
<dbReference type="InterPro" id="IPR017200">
    <property type="entry name" value="PqqE-like"/>
</dbReference>
<dbReference type="InterPro" id="IPR013785">
    <property type="entry name" value="Aldolase_TIM"/>
</dbReference>
<protein>
    <submittedName>
        <fullName evidence="8">Radical SAM additional 4Fe4S-binding SPASM domain-containing protein</fullName>
    </submittedName>
</protein>
<dbReference type="PROSITE" id="PS51918">
    <property type="entry name" value="RADICAL_SAM"/>
    <property type="match status" value="1"/>
</dbReference>
<keyword evidence="3" id="KW-0949">S-adenosyl-L-methionine</keyword>
<sequence length="413" mass="45109">MTAPLRTTYAVWELTLACNLACVHCGSRADKARPAELSTAEAFDLVRQMRDAGIAEVTLIGGEAYLRADWLEIVRAIRDAGMICTLTTGGYGISAATARAMADAGLQQVSLSIDGTRRTHDQLRGRTGSWDAAFRSFGHLRDAGLRLSCNTQINRLSAPELPLIYADILAAGCRAWQIGLTVPMGRAADRPELLLQPPELLDLFPLLNELAEQAERDGLLFYPGNNIGYYGPYERRLRAMQGENAIWDGCQAGITSIGIEADGAIKGCPSLPTRPYTGGNIRDTPLAELLQTKELTLNDAMGTPEGVAPLWGFCAGCDYAELCRGGCTWTAHVFFGQRGNNPYCHHRALTQQRRGVRERLSLKTRAGGEPFDHGIFSLIEEPFDAPWPADDPLRFSKGMIQRTAITESFPILP</sequence>
<dbReference type="CDD" id="cd01335">
    <property type="entry name" value="Radical_SAM"/>
    <property type="match status" value="1"/>
</dbReference>
<dbReference type="InterPro" id="IPR023885">
    <property type="entry name" value="4Fe4S-binding_SPASM_dom"/>
</dbReference>
<reference evidence="8 9" key="1">
    <citation type="submission" date="2017-06" db="EMBL/GenBank/DDBJ databases">
        <authorList>
            <person name="Kim H.J."/>
            <person name="Triplett B.A."/>
        </authorList>
    </citation>
    <scope>NUCLEOTIDE SEQUENCE [LARGE SCALE GENOMIC DNA]</scope>
    <source>
        <strain evidence="8 9">DSM 18704</strain>
    </source>
</reference>
<dbReference type="SFLD" id="SFLDG01067">
    <property type="entry name" value="SPASM/twitch_domain_containing"/>
    <property type="match status" value="1"/>
</dbReference>
<dbReference type="OrthoDB" id="9782387at2"/>
<keyword evidence="2" id="KW-0004">4Fe-4S</keyword>
<dbReference type="SUPFAM" id="SSF102114">
    <property type="entry name" value="Radical SAM enzymes"/>
    <property type="match status" value="1"/>
</dbReference>
<proteinExistence type="predicted"/>
<gene>
    <name evidence="8" type="ORF">SAMN05421770_101610</name>
</gene>
<dbReference type="Proteomes" id="UP000198356">
    <property type="component" value="Unassembled WGS sequence"/>
</dbReference>
<keyword evidence="9" id="KW-1185">Reference proteome</keyword>
<dbReference type="Gene3D" id="3.20.20.70">
    <property type="entry name" value="Aldolase class I"/>
    <property type="match status" value="1"/>
</dbReference>
<dbReference type="GO" id="GO:0046872">
    <property type="term" value="F:metal ion binding"/>
    <property type="evidence" value="ECO:0007669"/>
    <property type="project" value="UniProtKB-KW"/>
</dbReference>
<evidence type="ECO:0000259" key="7">
    <source>
        <dbReference type="PROSITE" id="PS51918"/>
    </source>
</evidence>